<gene>
    <name evidence="4" type="ORF">GCM10011512_26290</name>
</gene>
<evidence type="ECO:0000313" key="5">
    <source>
        <dbReference type="Proteomes" id="UP000597761"/>
    </source>
</evidence>
<dbReference type="SUPFAM" id="SSF52540">
    <property type="entry name" value="P-loop containing nucleoside triphosphate hydrolases"/>
    <property type="match status" value="1"/>
</dbReference>
<dbReference type="RefSeq" id="WP_188668875.1">
    <property type="nucleotide sequence ID" value="NZ_BMJI01000021.1"/>
</dbReference>
<organism evidence="4 5">
    <name type="scientific">Tersicoccus solisilvae</name>
    <dbReference type="NCBI Taxonomy" id="1882339"/>
    <lineage>
        <taxon>Bacteria</taxon>
        <taxon>Bacillati</taxon>
        <taxon>Actinomycetota</taxon>
        <taxon>Actinomycetes</taxon>
        <taxon>Micrococcales</taxon>
        <taxon>Micrococcaceae</taxon>
        <taxon>Tersicoccus</taxon>
    </lineage>
</organism>
<keyword evidence="5" id="KW-1185">Reference proteome</keyword>
<dbReference type="Pfam" id="PF01926">
    <property type="entry name" value="MMR_HSR1"/>
    <property type="match status" value="1"/>
</dbReference>
<keyword evidence="2" id="KW-0812">Transmembrane</keyword>
<keyword evidence="2" id="KW-0472">Membrane</keyword>
<dbReference type="EMBL" id="BMJI01000021">
    <property type="protein sequence ID" value="GGC98092.1"/>
    <property type="molecule type" value="Genomic_DNA"/>
</dbReference>
<dbReference type="PANTHER" id="PTHR42698:SF1">
    <property type="entry name" value="GTPASE ERA, MITOCHONDRIAL"/>
    <property type="match status" value="1"/>
</dbReference>
<dbReference type="InterPro" id="IPR027417">
    <property type="entry name" value="P-loop_NTPase"/>
</dbReference>
<feature type="transmembrane region" description="Helical" evidence="2">
    <location>
        <begin position="435"/>
        <end position="457"/>
    </location>
</feature>
<protein>
    <recommendedName>
        <fullName evidence="3">G domain-containing protein</fullName>
    </recommendedName>
</protein>
<keyword evidence="2" id="KW-1133">Transmembrane helix</keyword>
<reference evidence="5" key="1">
    <citation type="journal article" date="2019" name="Int. J. Syst. Evol. Microbiol.">
        <title>The Global Catalogue of Microorganisms (GCM) 10K type strain sequencing project: providing services to taxonomists for standard genome sequencing and annotation.</title>
        <authorList>
            <consortium name="The Broad Institute Genomics Platform"/>
            <consortium name="The Broad Institute Genome Sequencing Center for Infectious Disease"/>
            <person name="Wu L."/>
            <person name="Ma J."/>
        </authorList>
    </citation>
    <scope>NUCLEOTIDE SEQUENCE [LARGE SCALE GENOMIC DNA]</scope>
    <source>
        <strain evidence="5">CGMCC 1.15480</strain>
    </source>
</reference>
<evidence type="ECO:0000256" key="1">
    <source>
        <dbReference type="SAM" id="MobiDB-lite"/>
    </source>
</evidence>
<name>A0ABQ1PJF8_9MICC</name>
<dbReference type="Proteomes" id="UP000597761">
    <property type="component" value="Unassembled WGS sequence"/>
</dbReference>
<accession>A0ABQ1PJF8</accession>
<feature type="transmembrane region" description="Helical" evidence="2">
    <location>
        <begin position="477"/>
        <end position="501"/>
    </location>
</feature>
<feature type="region of interest" description="Disordered" evidence="1">
    <location>
        <begin position="261"/>
        <end position="302"/>
    </location>
</feature>
<comment type="caution">
    <text evidence="4">The sequence shown here is derived from an EMBL/GenBank/DDBJ whole genome shotgun (WGS) entry which is preliminary data.</text>
</comment>
<proteinExistence type="predicted"/>
<sequence length="545" mass="58476">MIRSRPPALTERIEALTDARRLADGVLPDSDLAAVDAVLARAHTRRALSAAHTVVGFFGATGSGKSSLFNAVAGAPIARAAATRPTTSRPLAAVWGGPDSDALLDWLDVQDRHVLREDIGDGGLILLDLPDFDSTHREHREVVERMAAMVDVLVWVLDPQKYADLAVHRGFLRPLASHGPVMLAVLNQADRLPERELPGVLGSLEDLLRRDGLPGMEVLATSAATGTGVDALRTRIRAVVTARTAAVTRLESDVVRAARTLERAGQGTGDAAGDVRGREPGTGRGPAVGRSERTRLSRGLSEAANVETVARASGRSWRKQAGRHTGWPVTRWIGSLGPDPLRRLNLHRRTADPAVNRTSLPRANAAQDAMIDGAVRDYLQAAGAGMPEPWQRELRADVRRRQEELPDALDRAIAGTDLGAGRTAWWWPLVSVVQWLALAAALVGVAWLLVLAALAWFQLPVPPTPRVEGWPVPTLLILGGVLIGVLLGGLLSVVNGLAAAARTRRSRRRLRAAVDDVAQRLIAAPAERFCARYADFAVAVQRARA</sequence>
<evidence type="ECO:0000313" key="4">
    <source>
        <dbReference type="EMBL" id="GGC98092.1"/>
    </source>
</evidence>
<dbReference type="Gene3D" id="3.40.50.300">
    <property type="entry name" value="P-loop containing nucleotide triphosphate hydrolases"/>
    <property type="match status" value="1"/>
</dbReference>
<dbReference type="InterPro" id="IPR005662">
    <property type="entry name" value="GTPase_Era-like"/>
</dbReference>
<evidence type="ECO:0000259" key="3">
    <source>
        <dbReference type="Pfam" id="PF01926"/>
    </source>
</evidence>
<feature type="domain" description="G" evidence="3">
    <location>
        <begin position="55"/>
        <end position="165"/>
    </location>
</feature>
<dbReference type="InterPro" id="IPR006073">
    <property type="entry name" value="GTP-bd"/>
</dbReference>
<evidence type="ECO:0000256" key="2">
    <source>
        <dbReference type="SAM" id="Phobius"/>
    </source>
</evidence>
<dbReference type="PANTHER" id="PTHR42698">
    <property type="entry name" value="GTPASE ERA"/>
    <property type="match status" value="1"/>
</dbReference>